<proteinExistence type="inferred from homology"/>
<dbReference type="EC" id="1.2.1.-" evidence="8"/>
<organism evidence="10 11">
    <name type="scientific">Candidatus Gottesmanbacteria bacterium RIFCSPHIGHO2_01_FULL_42_12</name>
    <dbReference type="NCBI Taxonomy" id="1798377"/>
    <lineage>
        <taxon>Bacteria</taxon>
        <taxon>Candidatus Gottesmaniibacteriota</taxon>
    </lineage>
</organism>
<dbReference type="FunFam" id="3.40.50.720:FF:000001">
    <property type="entry name" value="Glyceraldehyde-3-phosphate dehydrogenase"/>
    <property type="match status" value="1"/>
</dbReference>
<dbReference type="FunFam" id="3.30.360.10:FF:000002">
    <property type="entry name" value="Glyceraldehyde-3-phosphate dehydrogenase"/>
    <property type="match status" value="1"/>
</dbReference>
<dbReference type="AlphaFoldDB" id="A0A1F5Z2X5"/>
<dbReference type="Pfam" id="PF00044">
    <property type="entry name" value="Gp_dh_N"/>
    <property type="match status" value="1"/>
</dbReference>
<dbReference type="PRINTS" id="PR00078">
    <property type="entry name" value="G3PDHDRGNASE"/>
</dbReference>
<dbReference type="GO" id="GO:0051287">
    <property type="term" value="F:NAD binding"/>
    <property type="evidence" value="ECO:0007669"/>
    <property type="project" value="InterPro"/>
</dbReference>
<keyword evidence="2 8" id="KW-0560">Oxidoreductase</keyword>
<dbReference type="CDD" id="cd18126">
    <property type="entry name" value="GAPDH_I_C"/>
    <property type="match status" value="1"/>
</dbReference>
<dbReference type="PANTHER" id="PTHR43148">
    <property type="entry name" value="GLYCERALDEHYDE-3-PHOSPHATE DEHYDROGENASE 2"/>
    <property type="match status" value="1"/>
</dbReference>
<dbReference type="InterPro" id="IPR020828">
    <property type="entry name" value="GlycerAld_3-P_DH_NAD(P)-bd"/>
</dbReference>
<dbReference type="InterPro" id="IPR020829">
    <property type="entry name" value="GlycerAld_3-P_DH_cat"/>
</dbReference>
<feature type="binding site" evidence="5">
    <location>
        <position position="330"/>
    </location>
    <ligand>
        <name>NAD(+)</name>
        <dbReference type="ChEBI" id="CHEBI:57540"/>
    </ligand>
</feature>
<evidence type="ECO:0000256" key="3">
    <source>
        <dbReference type="PIRSR" id="PIRSR000149-1"/>
    </source>
</evidence>
<dbReference type="STRING" id="1798377.A2872_01050"/>
<dbReference type="SUPFAM" id="SSF51735">
    <property type="entry name" value="NAD(P)-binding Rossmann-fold domains"/>
    <property type="match status" value="1"/>
</dbReference>
<keyword evidence="5" id="KW-0547">Nucleotide-binding</keyword>
<comment type="similarity">
    <text evidence="1 7">Belongs to the glyceraldehyde-3-phosphate dehydrogenase family.</text>
</comment>
<evidence type="ECO:0000256" key="4">
    <source>
        <dbReference type="PIRSR" id="PIRSR000149-2"/>
    </source>
</evidence>
<gene>
    <name evidence="10" type="ORF">A2872_01050</name>
</gene>
<evidence type="ECO:0000313" key="11">
    <source>
        <dbReference type="Proteomes" id="UP000178681"/>
    </source>
</evidence>
<reference evidence="10 11" key="1">
    <citation type="journal article" date="2016" name="Nat. Commun.">
        <title>Thousands of microbial genomes shed light on interconnected biogeochemical processes in an aquifer system.</title>
        <authorList>
            <person name="Anantharaman K."/>
            <person name="Brown C.T."/>
            <person name="Hug L.A."/>
            <person name="Sharon I."/>
            <person name="Castelle C.J."/>
            <person name="Probst A.J."/>
            <person name="Thomas B.C."/>
            <person name="Singh A."/>
            <person name="Wilkins M.J."/>
            <person name="Karaoz U."/>
            <person name="Brodie E.L."/>
            <person name="Williams K.H."/>
            <person name="Hubbard S.S."/>
            <person name="Banfield J.F."/>
        </authorList>
    </citation>
    <scope>NUCLEOTIDE SEQUENCE [LARGE SCALE GENOMIC DNA]</scope>
</reference>
<feature type="binding site" evidence="5">
    <location>
        <begin position="11"/>
        <end position="12"/>
    </location>
    <ligand>
        <name>NAD(+)</name>
        <dbReference type="ChEBI" id="CHEBI:57540"/>
    </ligand>
</feature>
<dbReference type="PROSITE" id="PS00071">
    <property type="entry name" value="GAPDH"/>
    <property type="match status" value="1"/>
</dbReference>
<dbReference type="Gene3D" id="3.40.50.720">
    <property type="entry name" value="NAD(P)-binding Rossmann-like Domain"/>
    <property type="match status" value="1"/>
</dbReference>
<dbReference type="EMBL" id="MFJG01000021">
    <property type="protein sequence ID" value="OGG06800.1"/>
    <property type="molecule type" value="Genomic_DNA"/>
</dbReference>
<dbReference type="SMART" id="SM00846">
    <property type="entry name" value="Gp_dh_N"/>
    <property type="match status" value="1"/>
</dbReference>
<evidence type="ECO:0000256" key="5">
    <source>
        <dbReference type="PIRSR" id="PIRSR000149-3"/>
    </source>
</evidence>
<dbReference type="InterPro" id="IPR006424">
    <property type="entry name" value="Glyceraldehyde-3-P_DH_1"/>
</dbReference>
<dbReference type="PIRSF" id="PIRSF000149">
    <property type="entry name" value="GAP_DH"/>
    <property type="match status" value="1"/>
</dbReference>
<feature type="binding site" evidence="4">
    <location>
        <begin position="165"/>
        <end position="167"/>
    </location>
    <ligand>
        <name>D-glyceraldehyde 3-phosphate</name>
        <dbReference type="ChEBI" id="CHEBI:59776"/>
    </ligand>
</feature>
<dbReference type="GO" id="GO:0016620">
    <property type="term" value="F:oxidoreductase activity, acting on the aldehyde or oxo group of donors, NAD or NADP as acceptor"/>
    <property type="evidence" value="ECO:0007669"/>
    <property type="project" value="InterPro"/>
</dbReference>
<feature type="binding site" evidence="5">
    <location>
        <position position="135"/>
    </location>
    <ligand>
        <name>NAD(+)</name>
        <dbReference type="ChEBI" id="CHEBI:57540"/>
    </ligand>
</feature>
<evidence type="ECO:0000259" key="9">
    <source>
        <dbReference type="SMART" id="SM00846"/>
    </source>
</evidence>
<dbReference type="GO" id="GO:0050661">
    <property type="term" value="F:NADP binding"/>
    <property type="evidence" value="ECO:0007669"/>
    <property type="project" value="InterPro"/>
</dbReference>
<evidence type="ECO:0000256" key="6">
    <source>
        <dbReference type="PIRSR" id="PIRSR000149-4"/>
    </source>
</evidence>
<dbReference type="NCBIfam" id="TIGR01534">
    <property type="entry name" value="GAPDH-I"/>
    <property type="match status" value="1"/>
</dbReference>
<feature type="active site" description="Nucleophile" evidence="3">
    <location>
        <position position="166"/>
    </location>
</feature>
<evidence type="ECO:0000256" key="7">
    <source>
        <dbReference type="RuleBase" id="RU000397"/>
    </source>
</evidence>
<dbReference type="Pfam" id="PF02800">
    <property type="entry name" value="Gp_dh_C"/>
    <property type="match status" value="1"/>
</dbReference>
<comment type="caution">
    <text evidence="10">The sequence shown here is derived from an EMBL/GenBank/DDBJ whole genome shotgun (WGS) entry which is preliminary data.</text>
</comment>
<dbReference type="InterPro" id="IPR020831">
    <property type="entry name" value="GlycerAld/Erythrose_P_DH"/>
</dbReference>
<evidence type="ECO:0000256" key="2">
    <source>
        <dbReference type="ARBA" id="ARBA00023002"/>
    </source>
</evidence>
<protein>
    <recommendedName>
        <fullName evidence="8">Glyceraldehyde-3-phosphate dehydrogenase</fullName>
        <ecNumber evidence="8">1.2.1.-</ecNumber>
    </recommendedName>
</protein>
<dbReference type="Proteomes" id="UP000178681">
    <property type="component" value="Unassembled WGS sequence"/>
</dbReference>
<dbReference type="GO" id="GO:0006006">
    <property type="term" value="P:glucose metabolic process"/>
    <property type="evidence" value="ECO:0007669"/>
    <property type="project" value="InterPro"/>
</dbReference>
<dbReference type="InterPro" id="IPR020830">
    <property type="entry name" value="GlycerAld_3-P_DH_AS"/>
</dbReference>
<evidence type="ECO:0000256" key="1">
    <source>
        <dbReference type="ARBA" id="ARBA00007406"/>
    </source>
</evidence>
<dbReference type="CDD" id="cd05214">
    <property type="entry name" value="GAPDH_I_N"/>
    <property type="match status" value="1"/>
</dbReference>
<name>A0A1F5Z2X5_9BACT</name>
<feature type="binding site" evidence="4">
    <location>
        <begin position="224"/>
        <end position="225"/>
    </location>
    <ligand>
        <name>D-glyceraldehyde 3-phosphate</name>
        <dbReference type="ChEBI" id="CHEBI:59776"/>
    </ligand>
</feature>
<feature type="binding site" evidence="4">
    <location>
        <position position="247"/>
    </location>
    <ligand>
        <name>D-glyceraldehyde 3-phosphate</name>
        <dbReference type="ChEBI" id="CHEBI:59776"/>
    </ligand>
</feature>
<accession>A0A1F5Z2X5</accession>
<keyword evidence="5" id="KW-0520">NAD</keyword>
<dbReference type="SUPFAM" id="SSF55347">
    <property type="entry name" value="Glyceraldehyde-3-phosphate dehydrogenase-like, C-terminal domain"/>
    <property type="match status" value="1"/>
</dbReference>
<sequence>MIKVAINGYGRIGRVAHRVILDRFADQIEIVAINGGSSTDIGGWAYLLKYDTAYGPIKNTAVSSEQLAVSETIPKQIGNLIVNDKKIPFYSEKNPEVLPWKQLGVDVVIECTGNLLTEEKIKIHLAVGAKKVVLSAPAKDSTIKTYVLEVNLENTPSENIISNASCTTNCIAPVAQIMVSKFGVYKAMMTTMHAYTSDQRLQDGGHKDYRRARAAASNIVPTSTGAAKAAAETVPELKGLFTGIAVRVPVLVGSLSDFTFHLKRNTSIEEVNAVLKEEAQSVRYQHILETTTEPLVSSDIVGNPHSAIVDLSLTQVAGGDMVKIFAWYDNEWGYVNRLVEEVIMVGQK</sequence>
<feature type="binding site" evidence="4">
    <location>
        <position position="196"/>
    </location>
    <ligand>
        <name>D-glyceraldehyde 3-phosphate</name>
        <dbReference type="ChEBI" id="CHEBI:59776"/>
    </ligand>
</feature>
<feature type="site" description="Activates thiol group during catalysis" evidence="6">
    <location>
        <position position="193"/>
    </location>
</feature>
<dbReference type="InterPro" id="IPR036291">
    <property type="entry name" value="NAD(P)-bd_dom_sf"/>
</dbReference>
<dbReference type="Gene3D" id="3.30.360.10">
    <property type="entry name" value="Dihydrodipicolinate Reductase, domain 2"/>
    <property type="match status" value="1"/>
</dbReference>
<evidence type="ECO:0000256" key="8">
    <source>
        <dbReference type="RuleBase" id="RU361160"/>
    </source>
</evidence>
<evidence type="ECO:0000313" key="10">
    <source>
        <dbReference type="EMBL" id="OGG06800.1"/>
    </source>
</evidence>
<feature type="domain" description="Glyceraldehyde 3-phosphate dehydrogenase NAD(P) binding" evidence="9">
    <location>
        <begin position="2"/>
        <end position="166"/>
    </location>
</feature>